<evidence type="ECO:0000313" key="2">
    <source>
        <dbReference type="EMBL" id="EXB53760.1"/>
    </source>
</evidence>
<feature type="region of interest" description="Disordered" evidence="1">
    <location>
        <begin position="32"/>
        <end position="55"/>
    </location>
</feature>
<organism evidence="2 3">
    <name type="scientific">Morus notabilis</name>
    <dbReference type="NCBI Taxonomy" id="981085"/>
    <lineage>
        <taxon>Eukaryota</taxon>
        <taxon>Viridiplantae</taxon>
        <taxon>Streptophyta</taxon>
        <taxon>Embryophyta</taxon>
        <taxon>Tracheophyta</taxon>
        <taxon>Spermatophyta</taxon>
        <taxon>Magnoliopsida</taxon>
        <taxon>eudicotyledons</taxon>
        <taxon>Gunneridae</taxon>
        <taxon>Pentapetalae</taxon>
        <taxon>rosids</taxon>
        <taxon>fabids</taxon>
        <taxon>Rosales</taxon>
        <taxon>Moraceae</taxon>
        <taxon>Moreae</taxon>
        <taxon>Morus</taxon>
    </lineage>
</organism>
<sequence>MRKATLLLIEVLSLRREGIKTYKIGFVDVVDNGGAGEKRNNNDDTRPRQRRSARRLPPSAEFLIHLCTNEAAKTQ</sequence>
<dbReference type="EMBL" id="KE344110">
    <property type="protein sequence ID" value="EXB53760.1"/>
    <property type="molecule type" value="Genomic_DNA"/>
</dbReference>
<name>W9QTE6_9ROSA</name>
<reference evidence="3" key="1">
    <citation type="submission" date="2013-01" db="EMBL/GenBank/DDBJ databases">
        <title>Draft Genome Sequence of a Mulberry Tree, Morus notabilis C.K. Schneid.</title>
        <authorList>
            <person name="He N."/>
            <person name="Zhao S."/>
        </authorList>
    </citation>
    <scope>NUCLEOTIDE SEQUENCE</scope>
</reference>
<protein>
    <submittedName>
        <fullName evidence="2">Uncharacterized protein</fullName>
    </submittedName>
</protein>
<evidence type="ECO:0000256" key="1">
    <source>
        <dbReference type="SAM" id="MobiDB-lite"/>
    </source>
</evidence>
<proteinExistence type="predicted"/>
<dbReference type="AlphaFoldDB" id="W9QTE6"/>
<accession>W9QTE6</accession>
<dbReference type="Proteomes" id="UP000030645">
    <property type="component" value="Unassembled WGS sequence"/>
</dbReference>
<feature type="compositionally biased region" description="Basic and acidic residues" evidence="1">
    <location>
        <begin position="36"/>
        <end position="47"/>
    </location>
</feature>
<gene>
    <name evidence="2" type="ORF">L484_022417</name>
</gene>
<keyword evidence="3" id="KW-1185">Reference proteome</keyword>
<evidence type="ECO:0000313" key="3">
    <source>
        <dbReference type="Proteomes" id="UP000030645"/>
    </source>
</evidence>